<evidence type="ECO:0000256" key="1">
    <source>
        <dbReference type="SAM" id="Phobius"/>
    </source>
</evidence>
<feature type="transmembrane region" description="Helical" evidence="1">
    <location>
        <begin position="22"/>
        <end position="43"/>
    </location>
</feature>
<sequence length="1765" mass="189690">MMTDNVHVEDVRKKRLYGILKAVAVIVAVLVVFAISFVLFTALSGTFDPSDGLKADAWSLDGISGVSTSGGANWFSTPGSWNNGTSIFSAPTPMTAASGFSGTSFNVDGKRKTTWYFMQLYEIRLNKSQIAAANAGYLGTISITLRLDGNVGSDYRLANWGRTQFTMFIVAGSAGGGSLNSFTAISGKSHSEGFDKEQSNLSRSLSFAVPRGTTVVRFGITMSFRFDNKGGGTSWLNPTVTFNGVSLTGYSCSQNGMPKLTINSGANGSISSNKYNGYQLSLDTVVDAISATAKEGYYFSGWEISGGVIHSADTWDVNNANNSNIIATRAPLLNIGNATRIVAGSNATVTVTARFTQIPFSNVFPDYTYRQNADGTGYRQGPTVGTISGYTLQRYGNTSVESGQNYYSTISGGAQVGEAYAERPYAVGNYRIGVAVMYNGAECGHRVETFRILPITLGNVDKNGGVAQISFDSFSGTIATPISFGNYEYSSLSIMPARDTVYMKFDGMLYTLKEGTDYYWGYANNRNAGNATATIYALQGNFLGSFSIPFYIDRISIGSENVYYGQTSFNVDGTTYNTVSRVTTADGRADQSSDFEAFRSQINNAATTIQRDGEVVYTGFEQNVHNSITVVYIWKYVTLDVNTGTKGIVIFPLISNGLTSFRDETGTERNVVSTGVGSYIDLASINKKENDYRNNVDACNYATDGDGAAAVKLYVNRYSTPYNVDFNDLWVHFDIARLNFGTATGEAQSAAMDLIYSGGAQQQKGIEYVYFSYAFDSGVVIPEQEPGAATVVFAAVEDGVTAPAYGRAPTAGSYAPWNLGINYTPAYFDIGTADNSGDVSYSNNIEAGTATMTVVLDTRNLVGTVTTTYRILPLDVTDLPESTDQGHSYGHQTNIVFNPNSGGAGQPVYYDPLSPATPTFRMSITNIYNGGNPQTYIFDTDDYDASGIRYSDNKNAGTATISIPMQGNYTGTYVSEFQILPLNLSAAGYVGYITDPVMYKAAQLRGADFDFVFVNNYEISIAGQSFTIPYEKFSDTDASGNTVKQYSLGNAYGGNTDVSDSYTLSGGNISGNAYFTLIFTSVSGDNDLSPNYSGSLRVYFNITPKALWINEAAWDTASGTEGNADGITAASTIVETFNRAEHTPTSDAGINITYNSERLGYNSDYTFTGEYRNNVDAGQALLAVQGIGNYSGKCWVPFTIQPYSIVQTSGGQTTSNVTAVQLDYVRDGKIYSDSDHRIEVGRIGDNGEYIYYYRNRSDTNGGNIIEPAITALSIFMGTEIVPLTPGENEDFVAVYGTDGNVGTHTITIEGRNNYTGTDSETVVFRIEPIRQTVALSADIYYGSGVGSDAVLLPDDELGRAAYQISAGDMHETGIRVSATTTAIAPAVRAEFTLYEILSESNFAPVQLANALYTVTYDADSPLVDVSGRATTSAVIRLNSSLCAGYYIVAVSFPGGSNFLTANITPNAADTSLTDYSDYSVLVKYEDAFDGTSFGGSYMYGDGDVSLPLSMASGIDPFGPELISTSTNVIEVLGKDEGALNYSIRVKSAGETTLTFSHNGYLDATDYSNAYFAFSATAGYKVLQRSLDIFFGNEDGSPVTVTYGDTGFIPGMIQHYTFVGLTDTDEPGQVVSGFTLSSYPYEGKTPAAGGYLLTIYGATGQAKFNNYEIKYTTYAEYAGLTGDEYDNYVNLVVEKAQLTVSAYTGELPSAKVNVVTKVYGAENPGPYDQYTAPDGYKLNYSGFVNGDTAADMMEVADFEAPTVDYL</sequence>
<dbReference type="Pfam" id="PF18998">
    <property type="entry name" value="Flg_new_2"/>
    <property type="match status" value="1"/>
</dbReference>
<feature type="domain" description="Bacterial repeat" evidence="2">
    <location>
        <begin position="260"/>
        <end position="327"/>
    </location>
</feature>
<organism evidence="3 4">
    <name type="scientific">Candidatus Stercoripulliclostridium merdigallinarum</name>
    <dbReference type="NCBI Taxonomy" id="2840951"/>
    <lineage>
        <taxon>Bacteria</taxon>
        <taxon>Bacillati</taxon>
        <taxon>Bacillota</taxon>
        <taxon>Clostridia</taxon>
        <taxon>Eubacteriales</taxon>
        <taxon>Candidatus Stercoripulliclostridium</taxon>
    </lineage>
</organism>
<protein>
    <recommendedName>
        <fullName evidence="2">Bacterial repeat domain-containing protein</fullName>
    </recommendedName>
</protein>
<evidence type="ECO:0000313" key="3">
    <source>
        <dbReference type="EMBL" id="HIU60397.1"/>
    </source>
</evidence>
<comment type="caution">
    <text evidence="3">The sequence shown here is derived from an EMBL/GenBank/DDBJ whole genome shotgun (WGS) entry which is preliminary data.</text>
</comment>
<reference evidence="3" key="1">
    <citation type="submission" date="2020-10" db="EMBL/GenBank/DDBJ databases">
        <authorList>
            <person name="Gilroy R."/>
        </authorList>
    </citation>
    <scope>NUCLEOTIDE SEQUENCE</scope>
    <source>
        <strain evidence="3">18911</strain>
    </source>
</reference>
<dbReference type="Proteomes" id="UP000824094">
    <property type="component" value="Unassembled WGS sequence"/>
</dbReference>
<proteinExistence type="predicted"/>
<feature type="non-terminal residue" evidence="3">
    <location>
        <position position="1765"/>
    </location>
</feature>
<evidence type="ECO:0000313" key="4">
    <source>
        <dbReference type="Proteomes" id="UP000824094"/>
    </source>
</evidence>
<keyword evidence="1" id="KW-1133">Transmembrane helix</keyword>
<reference evidence="3" key="2">
    <citation type="journal article" date="2021" name="PeerJ">
        <title>Extensive microbial diversity within the chicken gut microbiome revealed by metagenomics and culture.</title>
        <authorList>
            <person name="Gilroy R."/>
            <person name="Ravi A."/>
            <person name="Getino M."/>
            <person name="Pursley I."/>
            <person name="Horton D.L."/>
            <person name="Alikhan N.F."/>
            <person name="Baker D."/>
            <person name="Gharbi K."/>
            <person name="Hall N."/>
            <person name="Watson M."/>
            <person name="Adriaenssens E.M."/>
            <person name="Foster-Nyarko E."/>
            <person name="Jarju S."/>
            <person name="Secka A."/>
            <person name="Antonio M."/>
            <person name="Oren A."/>
            <person name="Chaudhuri R.R."/>
            <person name="La Ragione R."/>
            <person name="Hildebrand F."/>
            <person name="Pallen M.J."/>
        </authorList>
    </citation>
    <scope>NUCLEOTIDE SEQUENCE</scope>
    <source>
        <strain evidence="3">18911</strain>
    </source>
</reference>
<dbReference type="InterPro" id="IPR044060">
    <property type="entry name" value="Bacterial_rp_domain"/>
</dbReference>
<evidence type="ECO:0000259" key="2">
    <source>
        <dbReference type="Pfam" id="PF18998"/>
    </source>
</evidence>
<keyword evidence="1" id="KW-0812">Transmembrane</keyword>
<dbReference type="EMBL" id="DVNF01000095">
    <property type="protein sequence ID" value="HIU60397.1"/>
    <property type="molecule type" value="Genomic_DNA"/>
</dbReference>
<accession>A0A9D1SI15</accession>
<gene>
    <name evidence="3" type="ORF">IAB05_03275</name>
</gene>
<keyword evidence="1" id="KW-0472">Membrane</keyword>
<name>A0A9D1SI15_9FIRM</name>